<dbReference type="GO" id="GO:0016020">
    <property type="term" value="C:membrane"/>
    <property type="evidence" value="ECO:0007669"/>
    <property type="project" value="UniProtKB-SubCell"/>
</dbReference>
<evidence type="ECO:0000256" key="1">
    <source>
        <dbReference type="ARBA" id="ARBA00004370"/>
    </source>
</evidence>
<evidence type="ECO:0000256" key="4">
    <source>
        <dbReference type="ARBA" id="ARBA00023136"/>
    </source>
</evidence>
<organism evidence="6 7">
    <name type="scientific">Wickerhamomyces pijperi</name>
    <name type="common">Yeast</name>
    <name type="synonym">Pichia pijperi</name>
    <dbReference type="NCBI Taxonomy" id="599730"/>
    <lineage>
        <taxon>Eukaryota</taxon>
        <taxon>Fungi</taxon>
        <taxon>Dikarya</taxon>
        <taxon>Ascomycota</taxon>
        <taxon>Saccharomycotina</taxon>
        <taxon>Saccharomycetes</taxon>
        <taxon>Phaffomycetales</taxon>
        <taxon>Wickerhamomycetaceae</taxon>
        <taxon>Wickerhamomyces</taxon>
    </lineage>
</organism>
<dbReference type="Pfam" id="PF17062">
    <property type="entry name" value="Osw5"/>
    <property type="match status" value="1"/>
</dbReference>
<evidence type="ECO:0000313" key="6">
    <source>
        <dbReference type="EMBL" id="KAH3688995.1"/>
    </source>
</evidence>
<evidence type="ECO:0000256" key="2">
    <source>
        <dbReference type="ARBA" id="ARBA00022692"/>
    </source>
</evidence>
<dbReference type="InterPro" id="IPR031430">
    <property type="entry name" value="Osw5"/>
</dbReference>
<keyword evidence="2 5" id="KW-0812">Transmembrane</keyword>
<accession>A0A9P8QHM9</accession>
<sequence>MLDWLFEIDEDNNSVLWKFIISSYKMSLVSSTLSFVFFAAVFATVAVIAAIMIVPLLFLSFIFAGLVIVFNGLSYITFRVASSEYSHTVLFLNRAMRNVADNLPPSVGIVEVQSSNKSVKSNEELVNTEEVVEPRMSFKSIVERYVAKAKYFPLLITRRSEDTEVAEPAVIEAAPIEKVEEAPMEPKEVLIVDQPDVPEIKAEQTVAELPGIVQTDEAAEEIVQEVSAEIIEESKTSGFTSIPVTEKYSNADTAFYA</sequence>
<comment type="subcellular location">
    <subcellularLocation>
        <location evidence="1">Membrane</location>
    </subcellularLocation>
</comment>
<keyword evidence="7" id="KW-1185">Reference proteome</keyword>
<comment type="caution">
    <text evidence="6">The sequence shown here is derived from an EMBL/GenBank/DDBJ whole genome shotgun (WGS) entry which is preliminary data.</text>
</comment>
<reference evidence="6" key="1">
    <citation type="journal article" date="2021" name="Open Biol.">
        <title>Shared evolutionary footprints suggest mitochondrial oxidative damage underlies multiple complex I losses in fungi.</title>
        <authorList>
            <person name="Schikora-Tamarit M.A."/>
            <person name="Marcet-Houben M."/>
            <person name="Nosek J."/>
            <person name="Gabaldon T."/>
        </authorList>
    </citation>
    <scope>NUCLEOTIDE SEQUENCE</scope>
    <source>
        <strain evidence="6">CBS2887</strain>
    </source>
</reference>
<feature type="transmembrane region" description="Helical" evidence="5">
    <location>
        <begin position="57"/>
        <end position="78"/>
    </location>
</feature>
<evidence type="ECO:0000256" key="3">
    <source>
        <dbReference type="ARBA" id="ARBA00022989"/>
    </source>
</evidence>
<keyword evidence="4 5" id="KW-0472">Membrane</keyword>
<dbReference type="OrthoDB" id="3981228at2759"/>
<gene>
    <name evidence="6" type="ORF">WICPIJ_000019</name>
</gene>
<reference evidence="6" key="2">
    <citation type="submission" date="2021-01" db="EMBL/GenBank/DDBJ databases">
        <authorList>
            <person name="Schikora-Tamarit M.A."/>
        </authorList>
    </citation>
    <scope>NUCLEOTIDE SEQUENCE</scope>
    <source>
        <strain evidence="6">CBS2887</strain>
    </source>
</reference>
<evidence type="ECO:0000256" key="5">
    <source>
        <dbReference type="SAM" id="Phobius"/>
    </source>
</evidence>
<evidence type="ECO:0008006" key="8">
    <source>
        <dbReference type="Google" id="ProtNLM"/>
    </source>
</evidence>
<protein>
    <recommendedName>
        <fullName evidence="8">Outer spore wall protein 5</fullName>
    </recommendedName>
</protein>
<dbReference type="AlphaFoldDB" id="A0A9P8QHM9"/>
<keyword evidence="3 5" id="KW-1133">Transmembrane helix</keyword>
<name>A0A9P8QHM9_WICPI</name>
<proteinExistence type="predicted"/>
<dbReference type="Proteomes" id="UP000774326">
    <property type="component" value="Unassembled WGS sequence"/>
</dbReference>
<evidence type="ECO:0000313" key="7">
    <source>
        <dbReference type="Proteomes" id="UP000774326"/>
    </source>
</evidence>
<dbReference type="EMBL" id="JAEUBG010000012">
    <property type="protein sequence ID" value="KAH3688995.1"/>
    <property type="molecule type" value="Genomic_DNA"/>
</dbReference>
<feature type="transmembrane region" description="Helical" evidence="5">
    <location>
        <begin position="28"/>
        <end position="51"/>
    </location>
</feature>